<reference evidence="1 2" key="2">
    <citation type="submission" date="2018-11" db="EMBL/GenBank/DDBJ databases">
        <authorList>
            <consortium name="Pathogen Informatics"/>
        </authorList>
    </citation>
    <scope>NUCLEOTIDE SEQUENCE [LARGE SCALE GENOMIC DNA]</scope>
</reference>
<name>A0A183ICP8_9BILA</name>
<dbReference type="SUPFAM" id="SSF52058">
    <property type="entry name" value="L domain-like"/>
    <property type="match status" value="1"/>
</dbReference>
<dbReference type="Proteomes" id="UP000270296">
    <property type="component" value="Unassembled WGS sequence"/>
</dbReference>
<dbReference type="OrthoDB" id="5855206at2759"/>
<evidence type="ECO:0000313" key="3">
    <source>
        <dbReference type="WBParaSite" id="SBAD_0000145101-mRNA-1"/>
    </source>
</evidence>
<evidence type="ECO:0000313" key="2">
    <source>
        <dbReference type="Proteomes" id="UP000270296"/>
    </source>
</evidence>
<dbReference type="Gene3D" id="3.80.10.10">
    <property type="entry name" value="Ribonuclease Inhibitor"/>
    <property type="match status" value="2"/>
</dbReference>
<evidence type="ECO:0000313" key="1">
    <source>
        <dbReference type="EMBL" id="VDO94205.1"/>
    </source>
</evidence>
<keyword evidence="2" id="KW-1185">Reference proteome</keyword>
<organism evidence="3">
    <name type="scientific">Soboliphyme baturini</name>
    <dbReference type="NCBI Taxonomy" id="241478"/>
    <lineage>
        <taxon>Eukaryota</taxon>
        <taxon>Metazoa</taxon>
        <taxon>Ecdysozoa</taxon>
        <taxon>Nematoda</taxon>
        <taxon>Enoplea</taxon>
        <taxon>Dorylaimia</taxon>
        <taxon>Dioctophymatida</taxon>
        <taxon>Dioctophymatoidea</taxon>
        <taxon>Soboliphymatidae</taxon>
        <taxon>Soboliphyme</taxon>
    </lineage>
</organism>
<gene>
    <name evidence="1" type="ORF">SBAD_LOCUS1392</name>
</gene>
<reference evidence="3" key="1">
    <citation type="submission" date="2016-06" db="UniProtKB">
        <authorList>
            <consortium name="WormBaseParasite"/>
        </authorList>
    </citation>
    <scope>IDENTIFICATION</scope>
</reference>
<proteinExistence type="predicted"/>
<dbReference type="WBParaSite" id="SBAD_0000145101-mRNA-1">
    <property type="protein sequence ID" value="SBAD_0000145101-mRNA-1"/>
    <property type="gene ID" value="SBAD_0000145101"/>
</dbReference>
<accession>A0A183ICP8</accession>
<dbReference type="AlphaFoldDB" id="A0A183ICP8"/>
<dbReference type="EMBL" id="UZAM01006812">
    <property type="protein sequence ID" value="VDO94205.1"/>
    <property type="molecule type" value="Genomic_DNA"/>
</dbReference>
<protein>
    <submittedName>
        <fullName evidence="3">Tubulin-specific chaperone cofactor E-like protein</fullName>
    </submittedName>
</protein>
<dbReference type="InterPro" id="IPR032675">
    <property type="entry name" value="LRR_dom_sf"/>
</dbReference>
<sequence>MVLAILRSMVALKQCNLSFNPLVQPWQTNCHVEPFLKLTDLALNNTNIQWDALMNLLKACPNLQELHLSLNDFSMKPEPQSGDDDSTSSQPCFDSVRILAIDQCCMTHWERVTAVCRYFPNLQGLIASGNEVAEFGSSESIKRQFRMLESLNVNHWRINDWDSLNVFRVFPSLRSLRLKSIPLFENLDDKQRIRLAIACLPSIVVLNGTNVEDDRREDSERYFIRHFLDVPAKPERYYELVAIHGHLQPLLDIDLSPKLTADVMVVYEDTNKKELVEVTALGYFSSDLYHLLTEQGPKTGYRA</sequence>